<comment type="caution">
    <text evidence="2">The sequence shown here is derived from an EMBL/GenBank/DDBJ whole genome shotgun (WGS) entry which is preliminary data.</text>
</comment>
<dbReference type="EMBL" id="VSSQ01080305">
    <property type="protein sequence ID" value="MPN29553.1"/>
    <property type="molecule type" value="Genomic_DNA"/>
</dbReference>
<reference evidence="2" key="1">
    <citation type="submission" date="2019-08" db="EMBL/GenBank/DDBJ databases">
        <authorList>
            <person name="Kucharzyk K."/>
            <person name="Murdoch R.W."/>
            <person name="Higgins S."/>
            <person name="Loffler F."/>
        </authorList>
    </citation>
    <scope>NUCLEOTIDE SEQUENCE</scope>
</reference>
<evidence type="ECO:0000313" key="2">
    <source>
        <dbReference type="EMBL" id="MPN29553.1"/>
    </source>
</evidence>
<dbReference type="AlphaFoldDB" id="A0A645H111"/>
<proteinExistence type="predicted"/>
<protein>
    <submittedName>
        <fullName evidence="2">Uncharacterized protein</fullName>
    </submittedName>
</protein>
<evidence type="ECO:0000256" key="1">
    <source>
        <dbReference type="SAM" id="MobiDB-lite"/>
    </source>
</evidence>
<sequence length="102" mass="11665">MRECGGGNQGDIHGQPRHRGLTRGMQGDMANAERVSRGVKWHNLLADAKQFPIVALFHRLGKEQALRLYGTLFQFFLRDGHIVQQRVKRRLPLRIHEAGERG</sequence>
<organism evidence="2">
    <name type="scientific">bioreactor metagenome</name>
    <dbReference type="NCBI Taxonomy" id="1076179"/>
    <lineage>
        <taxon>unclassified sequences</taxon>
        <taxon>metagenomes</taxon>
        <taxon>ecological metagenomes</taxon>
    </lineage>
</organism>
<accession>A0A645H111</accession>
<gene>
    <name evidence="2" type="ORF">SDC9_177006</name>
</gene>
<feature type="region of interest" description="Disordered" evidence="1">
    <location>
        <begin position="1"/>
        <end position="29"/>
    </location>
</feature>
<name>A0A645H111_9ZZZZ</name>